<name>F2NVF3_TRES6</name>
<evidence type="ECO:0000313" key="3">
    <source>
        <dbReference type="Proteomes" id="UP000006852"/>
    </source>
</evidence>
<dbReference type="Proteomes" id="UP000006852">
    <property type="component" value="Chromosome"/>
</dbReference>
<keyword evidence="3" id="KW-1185">Reference proteome</keyword>
<dbReference type="EMBL" id="CP002631">
    <property type="protein sequence ID" value="AEB13663.1"/>
    <property type="molecule type" value="Genomic_DNA"/>
</dbReference>
<evidence type="ECO:0000313" key="1">
    <source>
        <dbReference type="EMBL" id="AEB13663.1"/>
    </source>
</evidence>
<organism evidence="1 3">
    <name type="scientific">Treponema succinifaciens (strain ATCC 33096 / DSM 2489 / 6091)</name>
    <dbReference type="NCBI Taxonomy" id="869209"/>
    <lineage>
        <taxon>Bacteria</taxon>
        <taxon>Pseudomonadati</taxon>
        <taxon>Spirochaetota</taxon>
        <taxon>Spirochaetia</taxon>
        <taxon>Spirochaetales</taxon>
        <taxon>Treponemataceae</taxon>
        <taxon>Treponema</taxon>
    </lineage>
</organism>
<reference evidence="1 3" key="1">
    <citation type="journal article" date="2011" name="Stand. Genomic Sci.">
        <title>Complete genome sequence of Treponema succinifaciens type strain (6091).</title>
        <authorList>
            <person name="Han C."/>
            <person name="Gronow S."/>
            <person name="Teshima H."/>
            <person name="Lapidus A."/>
            <person name="Nolan M."/>
            <person name="Lucas S."/>
            <person name="Hammon N."/>
            <person name="Deshpande S."/>
            <person name="Cheng J.F."/>
            <person name="Zeytun A."/>
            <person name="Tapia R."/>
            <person name="Goodwin L."/>
            <person name="Pitluck S."/>
            <person name="Liolios K."/>
            <person name="Pagani I."/>
            <person name="Ivanova N."/>
            <person name="Mavromatis K."/>
            <person name="Mikhailova N."/>
            <person name="Huntemann M."/>
            <person name="Pati A."/>
            <person name="Chen A."/>
            <person name="Palaniappan K."/>
            <person name="Land M."/>
            <person name="Hauser L."/>
            <person name="Brambilla E.M."/>
            <person name="Rohde M."/>
            <person name="Goker M."/>
            <person name="Woyke T."/>
            <person name="Bristow J."/>
            <person name="Eisen J.A."/>
            <person name="Markowitz V."/>
            <person name="Hugenholtz P."/>
            <person name="Kyrpides N.C."/>
            <person name="Klenk H.P."/>
            <person name="Detter J.C."/>
        </authorList>
    </citation>
    <scope>NUCLEOTIDE SEQUENCE [LARGE SCALE GENOMIC DNA]</scope>
    <source>
        <strain evidence="3">ATCC 33096 / DSM 2489 / 6091</strain>
        <strain evidence="1">DSM 2489</strain>
    </source>
</reference>
<protein>
    <submittedName>
        <fullName evidence="1">Uncharacterized protein</fullName>
    </submittedName>
</protein>
<proteinExistence type="predicted"/>
<sequence>MTEEERMLIINEHYEQDKARLTKDEMKFGNMNYYLKKEEYIRKHLWKTEKEFNTDIIRAMKERIR</sequence>
<dbReference type="GeneID" id="302997940"/>
<accession>F2NVF3</accession>
<reference evidence="3" key="2">
    <citation type="submission" date="2011-04" db="EMBL/GenBank/DDBJ databases">
        <title>The complete genome of chromosome of Treponema succinifaciens DSM 2489.</title>
        <authorList>
            <person name="Lucas S."/>
            <person name="Copeland A."/>
            <person name="Lapidus A."/>
            <person name="Bruce D."/>
            <person name="Goodwin L."/>
            <person name="Pitluck S."/>
            <person name="Peters L."/>
            <person name="Kyrpides N."/>
            <person name="Mavromatis K."/>
            <person name="Ivanova N."/>
            <person name="Ovchinnikova G."/>
            <person name="Teshima H."/>
            <person name="Detter J.C."/>
            <person name="Tapia R."/>
            <person name="Han C."/>
            <person name="Land M."/>
            <person name="Hauser L."/>
            <person name="Markowitz V."/>
            <person name="Cheng J.-F."/>
            <person name="Hugenholtz P."/>
            <person name="Woyke T."/>
            <person name="Wu D."/>
            <person name="Gronow S."/>
            <person name="Wellnitz S."/>
            <person name="Brambilla E."/>
            <person name="Klenk H.-P."/>
            <person name="Eisen J.A."/>
        </authorList>
    </citation>
    <scope>NUCLEOTIDE SEQUENCE [LARGE SCALE GENOMIC DNA]</scope>
    <source>
        <strain evidence="3">ATCC 33096 / DSM 2489 / 6091</strain>
    </source>
</reference>
<dbReference type="HOGENOM" id="CLU_2848560_0_0_12"/>
<dbReference type="RefSeq" id="WP_013700962.1">
    <property type="nucleotide sequence ID" value="NC_015385.1"/>
</dbReference>
<evidence type="ECO:0000313" key="2">
    <source>
        <dbReference type="EMBL" id="AEB13690.1"/>
    </source>
</evidence>
<dbReference type="STRING" id="869209.Tresu_0727"/>
<dbReference type="EMBL" id="CP002631">
    <property type="protein sequence ID" value="AEB13690.1"/>
    <property type="molecule type" value="Genomic_DNA"/>
</dbReference>
<gene>
    <name evidence="1" type="ordered locus">Tresu_0727</name>
    <name evidence="2" type="ordered locus">Tresu_0756</name>
</gene>
<dbReference type="AlphaFoldDB" id="F2NVF3"/>
<dbReference type="KEGG" id="tsu:Tresu_0756"/>
<dbReference type="KEGG" id="tsu:Tresu_0727"/>